<dbReference type="GO" id="GO:0003677">
    <property type="term" value="F:DNA binding"/>
    <property type="evidence" value="ECO:0007669"/>
    <property type="project" value="UniProtKB-KW"/>
</dbReference>
<dbReference type="Pfam" id="PF13155">
    <property type="entry name" value="Toprim_2"/>
    <property type="match status" value="1"/>
</dbReference>
<dbReference type="Gene3D" id="3.40.1360.10">
    <property type="match status" value="1"/>
</dbReference>
<dbReference type="GO" id="GO:0003899">
    <property type="term" value="F:DNA-directed RNA polymerase activity"/>
    <property type="evidence" value="ECO:0007669"/>
    <property type="project" value="UniProtKB-UniRule"/>
</dbReference>
<dbReference type="SUPFAM" id="SSF56731">
    <property type="entry name" value="DNA primase core"/>
    <property type="match status" value="1"/>
</dbReference>
<comment type="cofactor">
    <cofactor evidence="12 13 14">
        <name>Zn(2+)</name>
        <dbReference type="ChEBI" id="CHEBI:29105"/>
    </cofactor>
    <text evidence="12 13 14">Binds 1 zinc ion per monomer.</text>
</comment>
<keyword evidence="5 12" id="KW-0235">DNA replication</keyword>
<keyword evidence="7 12" id="KW-0863">Zinc-finger</keyword>
<keyword evidence="3 12" id="KW-0808">Transferase</keyword>
<dbReference type="Proteomes" id="UP000231203">
    <property type="component" value="Unassembled WGS sequence"/>
</dbReference>
<evidence type="ECO:0000256" key="12">
    <source>
        <dbReference type="HAMAP-Rule" id="MF_00974"/>
    </source>
</evidence>
<dbReference type="GO" id="GO:0005737">
    <property type="term" value="C:cytoplasm"/>
    <property type="evidence" value="ECO:0007669"/>
    <property type="project" value="TreeGrafter"/>
</dbReference>
<dbReference type="GO" id="GO:0006269">
    <property type="term" value="P:DNA replication, synthesis of primer"/>
    <property type="evidence" value="ECO:0007669"/>
    <property type="project" value="UniProtKB-UniRule"/>
</dbReference>
<dbReference type="HAMAP" id="MF_00974">
    <property type="entry name" value="DNA_primase_DnaG"/>
    <property type="match status" value="1"/>
</dbReference>
<evidence type="ECO:0000256" key="2">
    <source>
        <dbReference type="ARBA" id="ARBA00022515"/>
    </source>
</evidence>
<dbReference type="InterPro" id="IPR036977">
    <property type="entry name" value="DNA_primase_Znf_CHC2"/>
</dbReference>
<evidence type="ECO:0000256" key="9">
    <source>
        <dbReference type="ARBA" id="ARBA00022842"/>
    </source>
</evidence>
<dbReference type="GO" id="GO:0008270">
    <property type="term" value="F:zinc ion binding"/>
    <property type="evidence" value="ECO:0007669"/>
    <property type="project" value="UniProtKB-UniRule"/>
</dbReference>
<feature type="zinc finger region" description="CHC2-type" evidence="12 14">
    <location>
        <begin position="38"/>
        <end position="62"/>
    </location>
</feature>
<dbReference type="InterPro" id="IPR006171">
    <property type="entry name" value="TOPRIM_dom"/>
</dbReference>
<evidence type="ECO:0000256" key="14">
    <source>
        <dbReference type="PIRSR" id="PIRSR002811-1"/>
    </source>
</evidence>
<dbReference type="InterPro" id="IPR034151">
    <property type="entry name" value="TOPRIM_DnaG_bac"/>
</dbReference>
<gene>
    <name evidence="12" type="primary">dnaG</name>
    <name evidence="16" type="ORF">CSA25_02740</name>
</gene>
<dbReference type="FunFam" id="3.90.580.10:FF:000001">
    <property type="entry name" value="DNA primase"/>
    <property type="match status" value="1"/>
</dbReference>
<dbReference type="InterPro" id="IPR030846">
    <property type="entry name" value="DnaG_bac"/>
</dbReference>
<dbReference type="Pfam" id="PF10410">
    <property type="entry name" value="DnaB_bind"/>
    <property type="match status" value="1"/>
</dbReference>
<dbReference type="GO" id="GO:0000428">
    <property type="term" value="C:DNA-directed RNA polymerase complex"/>
    <property type="evidence" value="ECO:0007669"/>
    <property type="project" value="UniProtKB-KW"/>
</dbReference>
<dbReference type="PROSITE" id="PS50880">
    <property type="entry name" value="TOPRIM"/>
    <property type="match status" value="1"/>
</dbReference>
<dbReference type="CDD" id="cd03364">
    <property type="entry name" value="TOPRIM_DnaG_primases"/>
    <property type="match status" value="1"/>
</dbReference>
<feature type="domain" description="Toprim" evidence="15">
    <location>
        <begin position="259"/>
        <end position="338"/>
    </location>
</feature>
<keyword evidence="2 12" id="KW-0639">Primosome</keyword>
<evidence type="ECO:0000313" key="16">
    <source>
        <dbReference type="EMBL" id="PIE62981.1"/>
    </source>
</evidence>
<dbReference type="InterPro" id="IPR050219">
    <property type="entry name" value="DnaG_primase"/>
</dbReference>
<dbReference type="EC" id="2.7.7.101" evidence="12"/>
<evidence type="ECO:0000256" key="7">
    <source>
        <dbReference type="ARBA" id="ARBA00022771"/>
    </source>
</evidence>
<sequence>MLIPEEKIAEILSAADIFDVVSEAVILKKSGRNFFGLCPFHAEKTPSFSVNPDKQIFYCFGCGAGGNALSFVMKYHGISFPEAAKMLARKYNIIIETQKMNPEQRKAVQSRESLFRLNKKVMQVYTDLLKDPIKGNAARHYLEQRGTSEQIIEQFQLGYAPDAWDTIVHVLRKEKVSKGIALNSGLVLEKKQKNGFYDRFRNRLMFPIFDINMQVAGFGGRVMDDGMPKYMNSPETPVYSKSRILYGLHAAKQACRRQNKVFIVEGYFDFLSLYQHGIQNSVASLGTALTREHVRILKGYATTMILVFDSDDAGIKAAKRSIDIFVQEGIDTRILVLPGNNDPDSYVMAHGRDAFIALADTAKTVMQFLLQLALDTHGTSIEGRIKILDEMKHHLAKIQDYAVRSIYVRELSETLNIDEKAVLEKVKDAYEKQANRQARGPLIPEVDEASKSVLESDPREKQILSMMLHWPELIPVAAEKKVLSAFYSTQLKRLGCLIMDSGTDAQDIVSTVMARVETDEDRQLIASMAMEDYAGVQEPAQTFAILVNRVIKIKNKTDRVIVSELTKAKQGCDVDAIELLKLKQQQIQQLHNTPVTVNYEPLGGIYGRKDQQV</sequence>
<evidence type="ECO:0000256" key="6">
    <source>
        <dbReference type="ARBA" id="ARBA00022723"/>
    </source>
</evidence>
<dbReference type="InterPro" id="IPR019475">
    <property type="entry name" value="DNA_primase_DnaB-bd"/>
</dbReference>
<dbReference type="InterPro" id="IPR013264">
    <property type="entry name" value="DNAG_N"/>
</dbReference>
<dbReference type="SMART" id="SM00493">
    <property type="entry name" value="TOPRIM"/>
    <property type="match status" value="1"/>
</dbReference>
<comment type="domain">
    <text evidence="12">Contains an N-terminal zinc-binding domain, a central core domain that contains the primase activity, and a C-terminal DnaB-binding domain.</text>
</comment>
<dbReference type="EMBL" id="PDTI01000024">
    <property type="protein sequence ID" value="PIE62981.1"/>
    <property type="molecule type" value="Genomic_DNA"/>
</dbReference>
<dbReference type="Gene3D" id="3.90.980.10">
    <property type="entry name" value="DNA primase, catalytic core, N-terminal domain"/>
    <property type="match status" value="1"/>
</dbReference>
<dbReference type="InterPro" id="IPR002694">
    <property type="entry name" value="Znf_CHC2"/>
</dbReference>
<evidence type="ECO:0000256" key="1">
    <source>
        <dbReference type="ARBA" id="ARBA00022478"/>
    </source>
</evidence>
<evidence type="ECO:0000256" key="11">
    <source>
        <dbReference type="ARBA" id="ARBA00023163"/>
    </source>
</evidence>
<dbReference type="PIRSF" id="PIRSF002811">
    <property type="entry name" value="DnaG"/>
    <property type="match status" value="1"/>
</dbReference>
<dbReference type="SMART" id="SM00400">
    <property type="entry name" value="ZnF_CHCC"/>
    <property type="match status" value="1"/>
</dbReference>
<protein>
    <recommendedName>
        <fullName evidence="12 13">DNA primase</fullName>
        <ecNumber evidence="12">2.7.7.101</ecNumber>
    </recommendedName>
</protein>
<dbReference type="NCBIfam" id="TIGR01391">
    <property type="entry name" value="dnaG"/>
    <property type="match status" value="1"/>
</dbReference>
<dbReference type="PANTHER" id="PTHR30313:SF2">
    <property type="entry name" value="DNA PRIMASE"/>
    <property type="match status" value="1"/>
</dbReference>
<comment type="catalytic activity">
    <reaction evidence="12">
        <text>ssDNA + n NTP = ssDNA/pppN(pN)n-1 hybrid + (n-1) diphosphate.</text>
        <dbReference type="EC" id="2.7.7.101"/>
    </reaction>
</comment>
<dbReference type="FunFam" id="3.40.1360.10:FF:000002">
    <property type="entry name" value="DNA primase"/>
    <property type="match status" value="1"/>
</dbReference>
<dbReference type="SUPFAM" id="SSF57783">
    <property type="entry name" value="Zinc beta-ribbon"/>
    <property type="match status" value="1"/>
</dbReference>
<evidence type="ECO:0000256" key="13">
    <source>
        <dbReference type="PIRNR" id="PIRNR002811"/>
    </source>
</evidence>
<keyword evidence="8 12" id="KW-0862">Zinc</keyword>
<dbReference type="Pfam" id="PF01807">
    <property type="entry name" value="Zn_ribbon_DnaG"/>
    <property type="match status" value="1"/>
</dbReference>
<proteinExistence type="inferred from homology"/>
<keyword evidence="1 12" id="KW-0240">DNA-directed RNA polymerase</keyword>
<reference evidence="16 17" key="1">
    <citation type="submission" date="2017-10" db="EMBL/GenBank/DDBJ databases">
        <title>Novel microbial diversity and functional potential in the marine mammal oral microbiome.</title>
        <authorList>
            <person name="Dudek N.K."/>
            <person name="Sun C.L."/>
            <person name="Burstein D."/>
            <person name="Kantor R.S."/>
            <person name="Aliaga Goltsman D.S."/>
            <person name="Bik E.M."/>
            <person name="Thomas B.C."/>
            <person name="Banfield J.F."/>
            <person name="Relman D.A."/>
        </authorList>
    </citation>
    <scope>NUCLEOTIDE SEQUENCE [LARGE SCALE GENOMIC DNA]</scope>
    <source>
        <strain evidence="16">DOLJORAL78_47_202</strain>
    </source>
</reference>
<evidence type="ECO:0000256" key="8">
    <source>
        <dbReference type="ARBA" id="ARBA00022833"/>
    </source>
</evidence>
<dbReference type="AlphaFoldDB" id="A0A2G6MSL6"/>
<keyword evidence="6 12" id="KW-0479">Metal-binding</keyword>
<comment type="caution">
    <text evidence="16">The sequence shown here is derived from an EMBL/GenBank/DDBJ whole genome shotgun (WGS) entry which is preliminary data.</text>
</comment>
<dbReference type="PANTHER" id="PTHR30313">
    <property type="entry name" value="DNA PRIMASE"/>
    <property type="match status" value="1"/>
</dbReference>
<keyword evidence="9" id="KW-0460">Magnesium</keyword>
<organism evidence="16 17">
    <name type="scientific">Desulfobacter postgatei</name>
    <dbReference type="NCBI Taxonomy" id="2293"/>
    <lineage>
        <taxon>Bacteria</taxon>
        <taxon>Pseudomonadati</taxon>
        <taxon>Thermodesulfobacteriota</taxon>
        <taxon>Desulfobacteria</taxon>
        <taxon>Desulfobacterales</taxon>
        <taxon>Desulfobacteraceae</taxon>
        <taxon>Desulfobacter</taxon>
    </lineage>
</organism>
<dbReference type="Gene3D" id="3.90.580.10">
    <property type="entry name" value="Zinc finger, CHC2-type domain"/>
    <property type="match status" value="1"/>
</dbReference>
<evidence type="ECO:0000256" key="3">
    <source>
        <dbReference type="ARBA" id="ARBA00022679"/>
    </source>
</evidence>
<evidence type="ECO:0000256" key="10">
    <source>
        <dbReference type="ARBA" id="ARBA00023125"/>
    </source>
</evidence>
<comment type="subunit">
    <text evidence="12">Monomer. Interacts with DnaB.</text>
</comment>
<keyword evidence="4 12" id="KW-0548">Nucleotidyltransferase</keyword>
<dbReference type="InterPro" id="IPR037068">
    <property type="entry name" value="DNA_primase_core_N_sf"/>
</dbReference>
<comment type="similarity">
    <text evidence="12 13">Belongs to the DnaG primase family.</text>
</comment>
<evidence type="ECO:0000313" key="17">
    <source>
        <dbReference type="Proteomes" id="UP000231203"/>
    </source>
</evidence>
<comment type="function">
    <text evidence="12 13">RNA polymerase that catalyzes the synthesis of short RNA molecules used as primers for DNA polymerase during DNA replication.</text>
</comment>
<name>A0A2G6MSL6_9BACT</name>
<evidence type="ECO:0000256" key="4">
    <source>
        <dbReference type="ARBA" id="ARBA00022695"/>
    </source>
</evidence>
<keyword evidence="11 12" id="KW-0804">Transcription</keyword>
<dbReference type="Pfam" id="PF08275">
    <property type="entry name" value="DNAG_N"/>
    <property type="match status" value="1"/>
</dbReference>
<evidence type="ECO:0000259" key="15">
    <source>
        <dbReference type="PROSITE" id="PS50880"/>
    </source>
</evidence>
<evidence type="ECO:0000256" key="5">
    <source>
        <dbReference type="ARBA" id="ARBA00022705"/>
    </source>
</evidence>
<dbReference type="InterPro" id="IPR006295">
    <property type="entry name" value="DNA_primase_DnaG"/>
</dbReference>
<dbReference type="GO" id="GO:1990077">
    <property type="term" value="C:primosome complex"/>
    <property type="evidence" value="ECO:0007669"/>
    <property type="project" value="UniProtKB-KW"/>
</dbReference>
<accession>A0A2G6MSL6</accession>
<keyword evidence="10 12" id="KW-0238">DNA-binding</keyword>